<dbReference type="EMBL" id="FTOR01000006">
    <property type="protein sequence ID" value="SIT25391.1"/>
    <property type="molecule type" value="Genomic_DNA"/>
</dbReference>
<dbReference type="STRING" id="477680.SAMN05421788_106302"/>
<evidence type="ECO:0008006" key="5">
    <source>
        <dbReference type="Google" id="ProtNLM"/>
    </source>
</evidence>
<dbReference type="AlphaFoldDB" id="A0A173MF91"/>
<keyword evidence="2" id="KW-0732">Signal</keyword>
<feature type="region of interest" description="Disordered" evidence="1">
    <location>
        <begin position="102"/>
        <end position="151"/>
    </location>
</feature>
<dbReference type="OrthoDB" id="799522at2"/>
<name>A0A173MF91_9BACT</name>
<proteinExistence type="predicted"/>
<sequence length="151" mass="17333">MKKLIVLSAVAISSLIFSYSASAQVRFNVNINIGNALPAWISYSNTPHSDYYYIPDADCYYSTNERMYIYRDGANWRRGAEMPGRFRGMDFRNRRIVGMRGEDMPFNHQQPNGNAFNNGNNHFNHQPDRQPQQRGGGDYRGNNGNGWGRRS</sequence>
<dbReference type="RefSeq" id="WP_076380491.1">
    <property type="nucleotide sequence ID" value="NZ_AP017422.1"/>
</dbReference>
<reference evidence="4" key="1">
    <citation type="submission" date="2017-01" db="EMBL/GenBank/DDBJ databases">
        <authorList>
            <person name="Varghese N."/>
            <person name="Submissions S."/>
        </authorList>
    </citation>
    <scope>NUCLEOTIDE SEQUENCE [LARGE SCALE GENOMIC DNA]</scope>
    <source>
        <strain evidence="4">DSM 21054</strain>
    </source>
</reference>
<dbReference type="KEGG" id="fln:FLA_2251"/>
<evidence type="ECO:0000313" key="4">
    <source>
        <dbReference type="Proteomes" id="UP000186917"/>
    </source>
</evidence>
<feature type="chain" id="PRO_5030022865" description="YXWGXW repeat-containing protein" evidence="2">
    <location>
        <begin position="24"/>
        <end position="151"/>
    </location>
</feature>
<gene>
    <name evidence="3" type="ORF">SAMN05421788_106302</name>
</gene>
<feature type="compositionally biased region" description="Low complexity" evidence="1">
    <location>
        <begin position="112"/>
        <end position="133"/>
    </location>
</feature>
<evidence type="ECO:0000256" key="1">
    <source>
        <dbReference type="SAM" id="MobiDB-lite"/>
    </source>
</evidence>
<accession>A0A173MF91</accession>
<evidence type="ECO:0000256" key="2">
    <source>
        <dbReference type="SAM" id="SignalP"/>
    </source>
</evidence>
<keyword evidence="4" id="KW-1185">Reference proteome</keyword>
<feature type="compositionally biased region" description="Gly residues" evidence="1">
    <location>
        <begin position="134"/>
        <end position="151"/>
    </location>
</feature>
<organism evidence="3 4">
    <name type="scientific">Filimonas lacunae</name>
    <dbReference type="NCBI Taxonomy" id="477680"/>
    <lineage>
        <taxon>Bacteria</taxon>
        <taxon>Pseudomonadati</taxon>
        <taxon>Bacteroidota</taxon>
        <taxon>Chitinophagia</taxon>
        <taxon>Chitinophagales</taxon>
        <taxon>Chitinophagaceae</taxon>
        <taxon>Filimonas</taxon>
    </lineage>
</organism>
<dbReference type="Proteomes" id="UP000186917">
    <property type="component" value="Unassembled WGS sequence"/>
</dbReference>
<protein>
    <recommendedName>
        <fullName evidence="5">YXWGXW repeat-containing protein</fullName>
    </recommendedName>
</protein>
<evidence type="ECO:0000313" key="3">
    <source>
        <dbReference type="EMBL" id="SIT25391.1"/>
    </source>
</evidence>
<feature type="signal peptide" evidence="2">
    <location>
        <begin position="1"/>
        <end position="23"/>
    </location>
</feature>